<keyword evidence="9 12" id="KW-0408">Iron</keyword>
<dbReference type="NCBIfam" id="NF009727">
    <property type="entry name" value="PRK13254.1-1"/>
    <property type="match status" value="1"/>
</dbReference>
<feature type="compositionally biased region" description="Low complexity" evidence="14">
    <location>
        <begin position="172"/>
        <end position="183"/>
    </location>
</feature>
<comment type="similarity">
    <text evidence="12">Belongs to the CcmE/CycJ family.</text>
</comment>
<dbReference type="GO" id="GO:0005886">
    <property type="term" value="C:plasma membrane"/>
    <property type="evidence" value="ECO:0007669"/>
    <property type="project" value="UniProtKB-SubCell"/>
</dbReference>
<evidence type="ECO:0000256" key="1">
    <source>
        <dbReference type="ARBA" id="ARBA00004533"/>
    </source>
</evidence>
<accession>A0A6L3SUL0</accession>
<keyword evidence="4 12" id="KW-0812">Transmembrane</keyword>
<feature type="compositionally biased region" description="Polar residues" evidence="14">
    <location>
        <begin position="161"/>
        <end position="171"/>
    </location>
</feature>
<feature type="topological domain" description="Extracellular" evidence="12">
    <location>
        <begin position="29"/>
        <end position="193"/>
    </location>
</feature>
<keyword evidence="2 12" id="KW-1003">Cell membrane</keyword>
<dbReference type="GO" id="GO:0046872">
    <property type="term" value="F:metal ion binding"/>
    <property type="evidence" value="ECO:0007669"/>
    <property type="project" value="UniProtKB-KW"/>
</dbReference>
<dbReference type="OrthoDB" id="9793584at2"/>
<dbReference type="PANTHER" id="PTHR34128">
    <property type="entry name" value="CYTOCHROME C-TYPE BIOGENESIS PROTEIN CCME HOMOLOG, MITOCHONDRIAL"/>
    <property type="match status" value="1"/>
</dbReference>
<evidence type="ECO:0000256" key="11">
    <source>
        <dbReference type="ARBA" id="ARBA00056663"/>
    </source>
</evidence>
<dbReference type="InterPro" id="IPR012340">
    <property type="entry name" value="NA-bd_OB-fold"/>
</dbReference>
<comment type="subcellular location">
    <subcellularLocation>
        <location evidence="1">Cell inner membrane</location>
    </subcellularLocation>
    <subcellularLocation>
        <location evidence="12">Cell membrane</location>
        <topology evidence="12">Single-pass type II membrane protein</topology>
    </subcellularLocation>
</comment>
<evidence type="ECO:0000313" key="15">
    <source>
        <dbReference type="EMBL" id="KAB1076919.1"/>
    </source>
</evidence>
<proteinExistence type="inferred from homology"/>
<keyword evidence="10 12" id="KW-0472">Membrane</keyword>
<keyword evidence="6 12" id="KW-0201">Cytochrome c-type biogenesis</keyword>
<feature type="binding site" description="covalent" evidence="12 13">
    <location>
        <position position="122"/>
    </location>
    <ligand>
        <name>heme</name>
        <dbReference type="ChEBI" id="CHEBI:30413"/>
    </ligand>
</feature>
<evidence type="ECO:0000256" key="2">
    <source>
        <dbReference type="ARBA" id="ARBA00022475"/>
    </source>
</evidence>
<evidence type="ECO:0000256" key="4">
    <source>
        <dbReference type="ARBA" id="ARBA00022692"/>
    </source>
</evidence>
<dbReference type="SUPFAM" id="SSF82093">
    <property type="entry name" value="Heme chaperone CcmE"/>
    <property type="match status" value="1"/>
</dbReference>
<feature type="binding site" description="axial binding residue" evidence="12 13">
    <location>
        <position position="126"/>
    </location>
    <ligand>
        <name>heme</name>
        <dbReference type="ChEBI" id="CHEBI:30413"/>
    </ligand>
    <ligandPart>
        <name>Fe</name>
        <dbReference type="ChEBI" id="CHEBI:18248"/>
    </ligandPart>
</feature>
<evidence type="ECO:0000256" key="13">
    <source>
        <dbReference type="PIRSR" id="PIRSR604329-50"/>
    </source>
</evidence>
<evidence type="ECO:0000256" key="7">
    <source>
        <dbReference type="ARBA" id="ARBA00022968"/>
    </source>
</evidence>
<evidence type="ECO:0000256" key="12">
    <source>
        <dbReference type="HAMAP-Rule" id="MF_01959"/>
    </source>
</evidence>
<keyword evidence="3 12" id="KW-0349">Heme</keyword>
<feature type="compositionally biased region" description="Basic and acidic residues" evidence="14">
    <location>
        <begin position="142"/>
        <end position="153"/>
    </location>
</feature>
<dbReference type="GO" id="GO:0017003">
    <property type="term" value="P:protein-heme linkage"/>
    <property type="evidence" value="ECO:0007669"/>
    <property type="project" value="UniProtKB-UniRule"/>
</dbReference>
<evidence type="ECO:0000256" key="10">
    <source>
        <dbReference type="ARBA" id="ARBA00023136"/>
    </source>
</evidence>
<dbReference type="GO" id="GO:0020037">
    <property type="term" value="F:heme binding"/>
    <property type="evidence" value="ECO:0007669"/>
    <property type="project" value="InterPro"/>
</dbReference>
<feature type="topological domain" description="Cytoplasmic" evidence="12">
    <location>
        <begin position="1"/>
        <end position="7"/>
    </location>
</feature>
<dbReference type="Proteomes" id="UP000474159">
    <property type="component" value="Unassembled WGS sequence"/>
</dbReference>
<keyword evidence="7 12" id="KW-0735">Signal-anchor</keyword>
<sequence>MTRKSRRLILIASCGGVLTLAVGLILFAMSGSIVFFRSPTEVANQGVAPGTRFRLGGLVKDGSLERGPDQTVAFAVTDTNATVQVTYRGLLPDLFREGQGVVTEGTLEPGGLFRADTVLAKHDESYMPREVADALKAQGRWQEGKGREAKDGGKAGGLANGKTSGTANGMTSGQAAPQAASAGEKTLGPRSER</sequence>
<gene>
    <name evidence="12 15" type="primary">ccmE</name>
    <name evidence="12" type="synonym">cycJ</name>
    <name evidence="15" type="ORF">F6X53_20915</name>
</gene>
<dbReference type="Pfam" id="PF03100">
    <property type="entry name" value="CcmE"/>
    <property type="match status" value="1"/>
</dbReference>
<evidence type="ECO:0000256" key="14">
    <source>
        <dbReference type="SAM" id="MobiDB-lite"/>
    </source>
</evidence>
<evidence type="ECO:0000256" key="6">
    <source>
        <dbReference type="ARBA" id="ARBA00022748"/>
    </source>
</evidence>
<name>A0A6L3SUL0_9HYPH</name>
<dbReference type="InterPro" id="IPR004329">
    <property type="entry name" value="CcmE"/>
</dbReference>
<dbReference type="FunFam" id="2.40.50.140:FF:000104">
    <property type="entry name" value="Cytochrome c-type biogenesis protein CcmE"/>
    <property type="match status" value="1"/>
</dbReference>
<keyword evidence="5 12" id="KW-0479">Metal-binding</keyword>
<dbReference type="HAMAP" id="MF_01959">
    <property type="entry name" value="CcmE"/>
    <property type="match status" value="1"/>
</dbReference>
<organism evidence="15 16">
    <name type="scientific">Methylobacterium soli</name>
    <dbReference type="NCBI Taxonomy" id="553447"/>
    <lineage>
        <taxon>Bacteria</taxon>
        <taxon>Pseudomonadati</taxon>
        <taxon>Pseudomonadota</taxon>
        <taxon>Alphaproteobacteria</taxon>
        <taxon>Hyphomicrobiales</taxon>
        <taxon>Methylobacteriaceae</taxon>
        <taxon>Methylobacterium</taxon>
    </lineage>
</organism>
<dbReference type="RefSeq" id="WP_151002219.1">
    <property type="nucleotide sequence ID" value="NZ_BPQY01000280.1"/>
</dbReference>
<keyword evidence="8 12" id="KW-1133">Transmembrane helix</keyword>
<evidence type="ECO:0000256" key="9">
    <source>
        <dbReference type="ARBA" id="ARBA00023004"/>
    </source>
</evidence>
<dbReference type="Gene3D" id="2.40.50.140">
    <property type="entry name" value="Nucleic acid-binding proteins"/>
    <property type="match status" value="1"/>
</dbReference>
<feature type="region of interest" description="Disordered" evidence="14">
    <location>
        <begin position="138"/>
        <end position="193"/>
    </location>
</feature>
<evidence type="ECO:0000313" key="16">
    <source>
        <dbReference type="Proteomes" id="UP000474159"/>
    </source>
</evidence>
<dbReference type="NCBIfam" id="NF009731">
    <property type="entry name" value="PRK13254.1-5"/>
    <property type="match status" value="1"/>
</dbReference>
<evidence type="ECO:0000256" key="8">
    <source>
        <dbReference type="ARBA" id="ARBA00022989"/>
    </source>
</evidence>
<dbReference type="GO" id="GO:0017004">
    <property type="term" value="P:cytochrome complex assembly"/>
    <property type="evidence" value="ECO:0007669"/>
    <property type="project" value="UniProtKB-KW"/>
</dbReference>
<evidence type="ECO:0000256" key="5">
    <source>
        <dbReference type="ARBA" id="ARBA00022723"/>
    </source>
</evidence>
<protein>
    <recommendedName>
        <fullName evidence="12">Cytochrome c-type biogenesis protein CcmE</fullName>
    </recommendedName>
    <alternativeName>
        <fullName evidence="12">Cytochrome c maturation protein E</fullName>
    </alternativeName>
    <alternativeName>
        <fullName evidence="12">Heme chaperone CcmE</fullName>
    </alternativeName>
</protein>
<dbReference type="InterPro" id="IPR036127">
    <property type="entry name" value="CcmE-like_sf"/>
</dbReference>
<keyword evidence="16" id="KW-1185">Reference proteome</keyword>
<comment type="function">
    <text evidence="11 12">Heme chaperone required for the biogenesis of c-type cytochromes. Transiently binds heme delivered by CcmC and transfers the heme to apo-cytochromes in a process facilitated by CcmF and CcmH.</text>
</comment>
<dbReference type="EMBL" id="VZZK01000025">
    <property type="protein sequence ID" value="KAB1076919.1"/>
    <property type="molecule type" value="Genomic_DNA"/>
</dbReference>
<dbReference type="AlphaFoldDB" id="A0A6L3SUL0"/>
<dbReference type="PANTHER" id="PTHR34128:SF2">
    <property type="entry name" value="CYTOCHROME C-TYPE BIOGENESIS PROTEIN CCME HOMOLOG, MITOCHONDRIAL"/>
    <property type="match status" value="1"/>
</dbReference>
<reference evidence="15 16" key="1">
    <citation type="submission" date="2019-09" db="EMBL/GenBank/DDBJ databases">
        <title>YIM 48816 draft genome.</title>
        <authorList>
            <person name="Jiang L."/>
        </authorList>
    </citation>
    <scope>NUCLEOTIDE SEQUENCE [LARGE SCALE GENOMIC DNA]</scope>
    <source>
        <strain evidence="15 16">YIM 48816</strain>
    </source>
</reference>
<evidence type="ECO:0000256" key="3">
    <source>
        <dbReference type="ARBA" id="ARBA00022617"/>
    </source>
</evidence>
<comment type="caution">
    <text evidence="15">The sequence shown here is derived from an EMBL/GenBank/DDBJ whole genome shotgun (WGS) entry which is preliminary data.</text>
</comment>